<name>A0A4U9DET7_RAOTE</name>
<evidence type="ECO:0000313" key="1">
    <source>
        <dbReference type="EMBL" id="VTN14613.1"/>
    </source>
</evidence>
<dbReference type="Proteomes" id="UP000339249">
    <property type="component" value="Unassembled WGS sequence"/>
</dbReference>
<dbReference type="EMBL" id="CABDVU010000001">
    <property type="protein sequence ID" value="VTN14613.1"/>
    <property type="molecule type" value="Genomic_DNA"/>
</dbReference>
<protein>
    <submittedName>
        <fullName evidence="1">Uncharacterized protein</fullName>
    </submittedName>
</protein>
<organism evidence="1 2">
    <name type="scientific">Raoultella terrigena</name>
    <name type="common">Klebsiella terrigena</name>
    <dbReference type="NCBI Taxonomy" id="577"/>
    <lineage>
        <taxon>Bacteria</taxon>
        <taxon>Pseudomonadati</taxon>
        <taxon>Pseudomonadota</taxon>
        <taxon>Gammaproteobacteria</taxon>
        <taxon>Enterobacterales</taxon>
        <taxon>Enterobacteriaceae</taxon>
        <taxon>Klebsiella/Raoultella group</taxon>
        <taxon>Raoultella</taxon>
    </lineage>
</organism>
<sequence>MAHMGRRQNDVRLFILLQLLNHQLRFFRRVAEFNIGEVLRVANFRRIVRRQANHRDIQPAALKQGPGLKQALTGAFLVNIGRQEREFSPLLLLAQHAERIIELVVAHAMAS</sequence>
<accession>A0A4U9DET7</accession>
<reference evidence="1 2" key="1">
    <citation type="submission" date="2019-04" db="EMBL/GenBank/DDBJ databases">
        <authorList>
            <consortium name="Pathogen Informatics"/>
        </authorList>
    </citation>
    <scope>NUCLEOTIDE SEQUENCE [LARGE SCALE GENOMIC DNA]</scope>
    <source>
        <strain evidence="1 2">NCTC9185</strain>
    </source>
</reference>
<dbReference type="AlphaFoldDB" id="A0A4U9DET7"/>
<evidence type="ECO:0000313" key="2">
    <source>
        <dbReference type="Proteomes" id="UP000339249"/>
    </source>
</evidence>
<proteinExistence type="predicted"/>
<gene>
    <name evidence="1" type="ORF">NCTC9185_06678</name>
</gene>